<dbReference type="GO" id="GO:0008270">
    <property type="term" value="F:zinc ion binding"/>
    <property type="evidence" value="ECO:0007669"/>
    <property type="project" value="UniProtKB-KW"/>
</dbReference>
<dbReference type="GO" id="GO:0009267">
    <property type="term" value="P:cellular response to starvation"/>
    <property type="evidence" value="ECO:0007669"/>
    <property type="project" value="TreeGrafter"/>
</dbReference>
<keyword evidence="3" id="KW-0863">Zinc-finger</keyword>
<dbReference type="PANTHER" id="PTHR12616:SF1">
    <property type="entry name" value="VACUOLAR PROTEIN SORTING-ASSOCIATED PROTEIN 41 HOMOLOG"/>
    <property type="match status" value="1"/>
</dbReference>
<dbReference type="SUPFAM" id="SSF50978">
    <property type="entry name" value="WD40 repeat-like"/>
    <property type="match status" value="1"/>
</dbReference>
<sequence length="947" mass="104889">MSGSGSGSVGSYYYSYSDGGVDDGVAGHGSYDDGSSHSASSSSVALEEPKLKYSRVGADLIRIVQKDAIVCLEAGPKFLAVGTSYGAVYLTDHLGNLIKEYHSHSMGVNAISIDGAGDYIGTCSDDGTAVVNSLFDEESYRYTFQRPMKAIALSPNFRDDKAFVVGGLDGVLVLRRKKKWSAFGKSKDTIIHQGDGAIYAISWRKSIIAWATPVGIKMYDRETEERITFIERPADAPRPDEFRCHLVWVNDATLLIGWANWVKVAVIRQSHVKYCEIIGSFRTDYFVGGIAPYKEAMLVVIAYTEEAAANESDSGEGATSSRRVVETVPRRPELRIISYENDPVSSDALETHGWQYTHCRNYSLAYLHDGVDEMLYVISPKDVVLAQPRGPDDHVHFLMEHSKFEEALAAAEATASQLQFYSVAQIGRTILDLLLERGEVRRAASMLPAILKDDRGAWREWILLFEAQGLLAELVEFVPTTAPQLEADLYDLIITHLLANDHAGLLTVVSKWPPSLYSMTSVILAVERAHASFAEDEDEGASPKVLMEVLAKLYTLSGQYDSAVQFCLDLNVGDVFQLIEEHKLFSAVLERIPQLVEADADKAVALLVKYKDEIPPDHVVSALRGPVLEESLLLYLHELMKKDPHIGSDYHEEQVVLYAKYKPELLLNFLRQSQYIPLERAFKVCKGSELHECMVFLLEKMGNTREALDLIIRKIGSVRKAVAFAQEQADEELWDDLISKSIEKSKVEPQFLGELLEHIGGHIKPAKLISRIPENLAIPRLRDRLVKIITDYNLQTSLRSGCARILRNDCVDLMERLVKNNRRGAHVAGAAECMTCRAMVNVSSRGARSTDDGVVVFFCGHVYHRACLAQSVVGGGGVAVCVVCRAQAASIKKCLLSSPCGKRYGLIKTRPGRPEPAEWTTAYESMAMAATTSLSMPHSSWPRRILK</sequence>
<keyword evidence="7" id="KW-1185">Reference proteome</keyword>
<gene>
    <name evidence="6" type="ORF">AMSG_05101</name>
</gene>
<dbReference type="RefSeq" id="XP_013758157.1">
    <property type="nucleotide sequence ID" value="XM_013902703.1"/>
</dbReference>
<dbReference type="AlphaFoldDB" id="A0A0L0DA75"/>
<evidence type="ECO:0000256" key="4">
    <source>
        <dbReference type="PROSITE-ProRule" id="PRU01006"/>
    </source>
</evidence>
<dbReference type="GO" id="GO:0030897">
    <property type="term" value="C:HOPS complex"/>
    <property type="evidence" value="ECO:0007669"/>
    <property type="project" value="TreeGrafter"/>
</dbReference>
<dbReference type="SMART" id="SM00299">
    <property type="entry name" value="CLH"/>
    <property type="match status" value="1"/>
</dbReference>
<name>A0A0L0DA75_THETB</name>
<dbReference type="InterPro" id="IPR036322">
    <property type="entry name" value="WD40_repeat_dom_sf"/>
</dbReference>
<evidence type="ECO:0000256" key="1">
    <source>
        <dbReference type="ARBA" id="ARBA00022448"/>
    </source>
</evidence>
<dbReference type="EMBL" id="GL349453">
    <property type="protein sequence ID" value="KNC49130.1"/>
    <property type="molecule type" value="Genomic_DNA"/>
</dbReference>
<keyword evidence="3" id="KW-0479">Metal-binding</keyword>
<dbReference type="Gene3D" id="2.130.10.10">
    <property type="entry name" value="YVTN repeat-like/Quinoprotein amine dehydrogenase"/>
    <property type="match status" value="1"/>
</dbReference>
<dbReference type="GO" id="GO:0034058">
    <property type="term" value="P:endosomal vesicle fusion"/>
    <property type="evidence" value="ECO:0007669"/>
    <property type="project" value="TreeGrafter"/>
</dbReference>
<dbReference type="eggNOG" id="KOG2066">
    <property type="taxonomic scope" value="Eukaryota"/>
</dbReference>
<dbReference type="Gene3D" id="1.25.40.10">
    <property type="entry name" value="Tetratricopeptide repeat domain"/>
    <property type="match status" value="1"/>
</dbReference>
<dbReference type="GO" id="GO:0016236">
    <property type="term" value="P:macroautophagy"/>
    <property type="evidence" value="ECO:0007669"/>
    <property type="project" value="TreeGrafter"/>
</dbReference>
<dbReference type="OrthoDB" id="244107at2759"/>
<dbReference type="InterPro" id="IPR001841">
    <property type="entry name" value="Znf_RING"/>
</dbReference>
<accession>A0A0L0DA75</accession>
<dbReference type="Proteomes" id="UP000054408">
    <property type="component" value="Unassembled WGS sequence"/>
</dbReference>
<dbReference type="PROSITE" id="PS50089">
    <property type="entry name" value="ZF_RING_2"/>
    <property type="match status" value="1"/>
</dbReference>
<protein>
    <submittedName>
        <fullName evidence="6">Vacuolar assembling protein VPS41</fullName>
    </submittedName>
</protein>
<dbReference type="InterPro" id="IPR016024">
    <property type="entry name" value="ARM-type_fold"/>
</dbReference>
<organism evidence="6 7">
    <name type="scientific">Thecamonas trahens ATCC 50062</name>
    <dbReference type="NCBI Taxonomy" id="461836"/>
    <lineage>
        <taxon>Eukaryota</taxon>
        <taxon>Apusozoa</taxon>
        <taxon>Apusomonadida</taxon>
        <taxon>Apusomonadidae</taxon>
        <taxon>Thecamonas</taxon>
    </lineage>
</organism>
<feature type="repeat" description="CHCR" evidence="4">
    <location>
        <begin position="607"/>
        <end position="750"/>
    </location>
</feature>
<evidence type="ECO:0000313" key="6">
    <source>
        <dbReference type="EMBL" id="KNC49130.1"/>
    </source>
</evidence>
<keyword evidence="1" id="KW-0813">Transport</keyword>
<evidence type="ECO:0000259" key="5">
    <source>
        <dbReference type="PROSITE" id="PS50089"/>
    </source>
</evidence>
<dbReference type="SUPFAM" id="SSF48371">
    <property type="entry name" value="ARM repeat"/>
    <property type="match status" value="1"/>
</dbReference>
<dbReference type="InterPro" id="IPR000547">
    <property type="entry name" value="Clathrin_H-chain/VPS_repeat"/>
</dbReference>
<feature type="domain" description="RING-type" evidence="5">
    <location>
        <begin position="833"/>
        <end position="885"/>
    </location>
</feature>
<dbReference type="Pfam" id="PF23556">
    <property type="entry name" value="TPR_Vps41"/>
    <property type="match status" value="1"/>
</dbReference>
<dbReference type="GO" id="GO:0006623">
    <property type="term" value="P:protein targeting to vacuole"/>
    <property type="evidence" value="ECO:0007669"/>
    <property type="project" value="InterPro"/>
</dbReference>
<dbReference type="PROSITE" id="PS50236">
    <property type="entry name" value="CHCR"/>
    <property type="match status" value="1"/>
</dbReference>
<dbReference type="InterPro" id="IPR015943">
    <property type="entry name" value="WD40/YVTN_repeat-like_dom_sf"/>
</dbReference>
<proteinExistence type="predicted"/>
<dbReference type="Pfam" id="PF23412">
    <property type="entry name" value="zf_RING_Vps8"/>
    <property type="match status" value="1"/>
</dbReference>
<dbReference type="InterPro" id="IPR045111">
    <property type="entry name" value="Vps41/Vps8"/>
</dbReference>
<reference evidence="6 7" key="1">
    <citation type="submission" date="2010-05" db="EMBL/GenBank/DDBJ databases">
        <title>The Genome Sequence of Thecamonas trahens ATCC 50062.</title>
        <authorList>
            <consortium name="The Broad Institute Genome Sequencing Platform"/>
            <person name="Russ C."/>
            <person name="Cuomo C."/>
            <person name="Shea T."/>
            <person name="Young S.K."/>
            <person name="Zeng Q."/>
            <person name="Koehrsen M."/>
            <person name="Haas B."/>
            <person name="Borodovsky M."/>
            <person name="Guigo R."/>
            <person name="Alvarado L."/>
            <person name="Berlin A."/>
            <person name="Bochicchio J."/>
            <person name="Borenstein D."/>
            <person name="Chapman S."/>
            <person name="Chen Z."/>
            <person name="Freedman E."/>
            <person name="Gellesch M."/>
            <person name="Goldberg J."/>
            <person name="Griggs A."/>
            <person name="Gujja S."/>
            <person name="Heilman E."/>
            <person name="Heiman D."/>
            <person name="Hepburn T."/>
            <person name="Howarth C."/>
            <person name="Jen D."/>
            <person name="Larson L."/>
            <person name="Mehta T."/>
            <person name="Park D."/>
            <person name="Pearson M."/>
            <person name="Roberts A."/>
            <person name="Saif S."/>
            <person name="Shenoy N."/>
            <person name="Sisk P."/>
            <person name="Stolte C."/>
            <person name="Sykes S."/>
            <person name="Thomson T."/>
            <person name="Walk T."/>
            <person name="White J."/>
            <person name="Yandava C."/>
            <person name="Burger G."/>
            <person name="Gray M.W."/>
            <person name="Holland P.W.H."/>
            <person name="King N."/>
            <person name="Lang F.B.F."/>
            <person name="Roger A.J."/>
            <person name="Ruiz-Trillo I."/>
            <person name="Lander E."/>
            <person name="Nusbaum C."/>
        </authorList>
    </citation>
    <scope>NUCLEOTIDE SEQUENCE [LARGE SCALE GENOMIC DNA]</scope>
    <source>
        <strain evidence="6 7">ATCC 50062</strain>
    </source>
</reference>
<dbReference type="InterPro" id="IPR056939">
    <property type="entry name" value="Znf_RING_Vps8"/>
</dbReference>
<evidence type="ECO:0000313" key="7">
    <source>
        <dbReference type="Proteomes" id="UP000054408"/>
    </source>
</evidence>
<keyword evidence="2" id="KW-0653">Protein transport</keyword>
<keyword evidence="3" id="KW-0862">Zinc</keyword>
<dbReference type="STRING" id="461836.A0A0L0DA75"/>
<dbReference type="OMA" id="PQLVWQD"/>
<dbReference type="GO" id="GO:0005770">
    <property type="term" value="C:late endosome"/>
    <property type="evidence" value="ECO:0007669"/>
    <property type="project" value="TreeGrafter"/>
</dbReference>
<dbReference type="InterPro" id="IPR011990">
    <property type="entry name" value="TPR-like_helical_dom_sf"/>
</dbReference>
<evidence type="ECO:0000256" key="3">
    <source>
        <dbReference type="PROSITE-ProRule" id="PRU00175"/>
    </source>
</evidence>
<dbReference type="SUPFAM" id="SSF57850">
    <property type="entry name" value="RING/U-box"/>
    <property type="match status" value="1"/>
</dbReference>
<evidence type="ECO:0000256" key="2">
    <source>
        <dbReference type="ARBA" id="ARBA00022927"/>
    </source>
</evidence>
<dbReference type="GeneID" id="25564587"/>
<dbReference type="PANTHER" id="PTHR12616">
    <property type="entry name" value="VACUOLAR PROTEIN SORTING VPS41"/>
    <property type="match status" value="1"/>
</dbReference>
<dbReference type="Pfam" id="PF23411">
    <property type="entry name" value="Beta-prop_Vps41"/>
    <property type="match status" value="1"/>
</dbReference>
<dbReference type="InterPro" id="IPR057780">
    <property type="entry name" value="Beta-prop_Vps41"/>
</dbReference>